<reference evidence="1 2" key="1">
    <citation type="submission" date="2023-12" db="EMBL/GenBank/DDBJ databases">
        <authorList>
            <person name="Menendez E."/>
            <person name="Kaur S."/>
            <person name="Flores-Felix J.D."/>
            <person name="diCenzo G.C."/>
            <person name="Peix A."/>
            <person name="Velazquez E."/>
        </authorList>
    </citation>
    <scope>NUCLEOTIDE SEQUENCE [LARGE SCALE GENOMIC DNA]</scope>
    <source>
        <strain evidence="1 2">CIP 108029</strain>
        <plasmid evidence="1 2">pRinCIP108029d</plasmid>
    </source>
</reference>
<accession>A0ABZ1DV53</accession>
<organism evidence="1 2">
    <name type="scientific">Rhizobium indigoferae</name>
    <dbReference type="NCBI Taxonomy" id="158891"/>
    <lineage>
        <taxon>Bacteria</taxon>
        <taxon>Pseudomonadati</taxon>
        <taxon>Pseudomonadota</taxon>
        <taxon>Alphaproteobacteria</taxon>
        <taxon>Hyphomicrobiales</taxon>
        <taxon>Rhizobiaceae</taxon>
        <taxon>Rhizobium/Agrobacterium group</taxon>
        <taxon>Rhizobium</taxon>
    </lineage>
</organism>
<evidence type="ECO:0000313" key="1">
    <source>
        <dbReference type="EMBL" id="WRW39172.1"/>
    </source>
</evidence>
<geneLocation type="plasmid" evidence="1 2">
    <name>pRinCIP108029d</name>
</geneLocation>
<gene>
    <name evidence="1" type="ORF">U5G49_006221</name>
</gene>
<dbReference type="EMBL" id="CP140637">
    <property type="protein sequence ID" value="WRW39172.1"/>
    <property type="molecule type" value="Genomic_DNA"/>
</dbReference>
<name>A0ABZ1DV53_9HYPH</name>
<keyword evidence="1" id="KW-0614">Plasmid</keyword>
<keyword evidence="2" id="KW-1185">Reference proteome</keyword>
<evidence type="ECO:0000313" key="2">
    <source>
        <dbReference type="Proteomes" id="UP001322785"/>
    </source>
</evidence>
<proteinExistence type="predicted"/>
<dbReference type="Proteomes" id="UP001322785">
    <property type="component" value="Plasmid pRinCIP108029d"/>
</dbReference>
<protein>
    <submittedName>
        <fullName evidence="1">Uncharacterized protein</fullName>
    </submittedName>
</protein>
<dbReference type="RefSeq" id="WP_193445356.1">
    <property type="nucleotide sequence ID" value="NZ_BSOQ01000011.1"/>
</dbReference>
<sequence length="88" mass="9554">MDTEAPKDGSSSKASPVLSGWRQSIWVWLFSVQGHQEKILALIFNRKRGFPNQVIARQGGCSTDQNSGGPGALIWVTLVPTPFSVPTD</sequence>